<dbReference type="InterPro" id="IPR006094">
    <property type="entry name" value="Oxid_FAD_bind_N"/>
</dbReference>
<proteinExistence type="inferred from homology"/>
<keyword evidence="3" id="KW-0285">Flavoprotein</keyword>
<dbReference type="Pfam" id="PF08031">
    <property type="entry name" value="BBE"/>
    <property type="match status" value="1"/>
</dbReference>
<name>A0ABX7GPH6_9GAMM</name>
<evidence type="ECO:0000259" key="6">
    <source>
        <dbReference type="PROSITE" id="PS51387"/>
    </source>
</evidence>
<evidence type="ECO:0000256" key="2">
    <source>
        <dbReference type="ARBA" id="ARBA00005466"/>
    </source>
</evidence>
<evidence type="ECO:0000256" key="3">
    <source>
        <dbReference type="ARBA" id="ARBA00022630"/>
    </source>
</evidence>
<dbReference type="SUPFAM" id="SSF56176">
    <property type="entry name" value="FAD-binding/transporter-associated domain-like"/>
    <property type="match status" value="1"/>
</dbReference>
<dbReference type="Gene3D" id="3.40.462.20">
    <property type="match status" value="1"/>
</dbReference>
<dbReference type="Pfam" id="PF01565">
    <property type="entry name" value="FAD_binding_4"/>
    <property type="match status" value="1"/>
</dbReference>
<feature type="domain" description="FAD-binding PCMH-type" evidence="6">
    <location>
        <begin position="104"/>
        <end position="289"/>
    </location>
</feature>
<gene>
    <name evidence="7" type="ORF">ISN74_10630</name>
</gene>
<evidence type="ECO:0000256" key="5">
    <source>
        <dbReference type="ARBA" id="ARBA00023002"/>
    </source>
</evidence>
<accession>A0ABX7GPH6</accession>
<dbReference type="Gene3D" id="3.30.465.10">
    <property type="match status" value="2"/>
</dbReference>
<dbReference type="InterPro" id="IPR016166">
    <property type="entry name" value="FAD-bd_PCMH"/>
</dbReference>
<evidence type="ECO:0000313" key="7">
    <source>
        <dbReference type="EMBL" id="QRN51973.1"/>
    </source>
</evidence>
<dbReference type="InterPro" id="IPR016169">
    <property type="entry name" value="FAD-bd_PCMH_sub2"/>
</dbReference>
<dbReference type="InterPro" id="IPR012951">
    <property type="entry name" value="BBE"/>
</dbReference>
<evidence type="ECO:0000256" key="4">
    <source>
        <dbReference type="ARBA" id="ARBA00022827"/>
    </source>
</evidence>
<keyword evidence="4" id="KW-0274">FAD</keyword>
<evidence type="ECO:0000256" key="1">
    <source>
        <dbReference type="ARBA" id="ARBA00001974"/>
    </source>
</evidence>
<dbReference type="Proteomes" id="UP000663181">
    <property type="component" value="Chromosome"/>
</dbReference>
<dbReference type="PROSITE" id="PS51387">
    <property type="entry name" value="FAD_PCMH"/>
    <property type="match status" value="1"/>
</dbReference>
<keyword evidence="5" id="KW-0560">Oxidoreductase</keyword>
<comment type="similarity">
    <text evidence="2">Belongs to the oxygen-dependent FAD-linked oxidoreductase family.</text>
</comment>
<dbReference type="RefSeq" id="WP_188799295.1">
    <property type="nucleotide sequence ID" value="NZ_BMIZ01000001.1"/>
</dbReference>
<dbReference type="InterPro" id="IPR050416">
    <property type="entry name" value="FAD-linked_Oxidoreductase"/>
</dbReference>
<reference evidence="7 8" key="1">
    <citation type="submission" date="2020-10" db="EMBL/GenBank/DDBJ databases">
        <title>Phylogeny of dyella-like bacteria.</title>
        <authorList>
            <person name="Fu J."/>
        </authorList>
    </citation>
    <scope>NUCLEOTIDE SEQUENCE [LARGE SCALE GENOMIC DNA]</scope>
    <source>
        <strain evidence="7 8">DHOB09</strain>
    </source>
</reference>
<dbReference type="InterPro" id="IPR036318">
    <property type="entry name" value="FAD-bd_PCMH-like_sf"/>
</dbReference>
<sequence>MRRRDLLKAALAAPILPLALSSNTKMRFEQSLLKPRVRPRDTDWPEPAHWEELKAQVGGRLIVPQSPFAQGGAATAQALKYIHNPYYVGDEPGLTQTSGWFGAWTSQPSRYAVVAEGAGDMVAAVNFARKHRLRLVVKGGGHSYQGTSDAPDSLLVWTRRMRGIQHHSAFVGQGCEGHVEPRPAVTLGAGCLWMDAYEAVTTLGGRYVQGGGCPTVGVAGLVQSGGFGHYSKTFGSAASNLLEAEVVTADGQICIANACSHPDLFWGLKGGGGGSLGIVTRVTLRTFELPNFFGGVGGEIRAPSDGAYRELIARFFTFYQSQLFNPHWGEHITLRSDNVLSLTMMFQGLDASTVEHIWAPFLEWVRTNKSYRFDSDVSVLTLPAQHLWDGAYFQKHFPGHVRFDDRPGAPASNMLWDGEQNEVGRFIHGYRSAWLPAALLQPDRRDSLIDTLFDASRSRSIELYFGKGLAGGPSDALLRTRDTAMNPQVLDAFALAILGADADHPAYPGMPGGSIDTEKARRDIHDLDQAMNAIYRLVPDAGSYFSESDYFLRDWQSRFWGTNYPRLAAIKQRYDPFGLFVIHHGVGSEAWRDDGFTPVAGARQTL</sequence>
<dbReference type="EMBL" id="CP064030">
    <property type="protein sequence ID" value="QRN51973.1"/>
    <property type="molecule type" value="Genomic_DNA"/>
</dbReference>
<dbReference type="PANTHER" id="PTHR42973">
    <property type="entry name" value="BINDING OXIDOREDUCTASE, PUTATIVE (AFU_ORTHOLOGUE AFUA_1G17690)-RELATED"/>
    <property type="match status" value="1"/>
</dbReference>
<protein>
    <submittedName>
        <fullName evidence="7">FAD-binding oxidoreductase</fullName>
    </submittedName>
</protein>
<dbReference type="PANTHER" id="PTHR42973:SF39">
    <property type="entry name" value="FAD-BINDING PCMH-TYPE DOMAIN-CONTAINING PROTEIN"/>
    <property type="match status" value="1"/>
</dbReference>
<organism evidence="7 8">
    <name type="scientific">Dyella caseinilytica</name>
    <dbReference type="NCBI Taxonomy" id="1849581"/>
    <lineage>
        <taxon>Bacteria</taxon>
        <taxon>Pseudomonadati</taxon>
        <taxon>Pseudomonadota</taxon>
        <taxon>Gammaproteobacteria</taxon>
        <taxon>Lysobacterales</taxon>
        <taxon>Rhodanobacteraceae</taxon>
        <taxon>Dyella</taxon>
    </lineage>
</organism>
<comment type="cofactor">
    <cofactor evidence="1">
        <name>FAD</name>
        <dbReference type="ChEBI" id="CHEBI:57692"/>
    </cofactor>
</comment>
<keyword evidence="8" id="KW-1185">Reference proteome</keyword>
<evidence type="ECO:0000313" key="8">
    <source>
        <dbReference type="Proteomes" id="UP000663181"/>
    </source>
</evidence>